<reference evidence="12" key="2">
    <citation type="journal article" date="2022" name="Hortic Res">
        <title>The genome of Dioscorea zingiberensis sheds light on the biosynthesis, origin and evolution of the medicinally important diosgenin saponins.</title>
        <authorList>
            <person name="Li Y."/>
            <person name="Tan C."/>
            <person name="Li Z."/>
            <person name="Guo J."/>
            <person name="Li S."/>
            <person name="Chen X."/>
            <person name="Wang C."/>
            <person name="Dai X."/>
            <person name="Yang H."/>
            <person name="Song W."/>
            <person name="Hou L."/>
            <person name="Xu J."/>
            <person name="Tong Z."/>
            <person name="Xu A."/>
            <person name="Yuan X."/>
            <person name="Wang W."/>
            <person name="Yang Q."/>
            <person name="Chen L."/>
            <person name="Sun Z."/>
            <person name="Wang K."/>
            <person name="Pan B."/>
            <person name="Chen J."/>
            <person name="Bao Y."/>
            <person name="Liu F."/>
            <person name="Qi X."/>
            <person name="Gang D.R."/>
            <person name="Wen J."/>
            <person name="Li J."/>
        </authorList>
    </citation>
    <scope>NUCLEOTIDE SEQUENCE</scope>
    <source>
        <strain evidence="12">Dzin_1.0</strain>
    </source>
</reference>
<reference evidence="12" key="1">
    <citation type="submission" date="2021-03" db="EMBL/GenBank/DDBJ databases">
        <authorList>
            <person name="Li Z."/>
            <person name="Yang C."/>
        </authorList>
    </citation>
    <scope>NUCLEOTIDE SEQUENCE</scope>
    <source>
        <strain evidence="12">Dzin_1.0</strain>
        <tissue evidence="12">Leaf</tissue>
    </source>
</reference>
<evidence type="ECO:0008006" key="14">
    <source>
        <dbReference type="Google" id="ProtNLM"/>
    </source>
</evidence>
<proteinExistence type="inferred from homology"/>
<dbReference type="Pfam" id="PF10151">
    <property type="entry name" value="TMEM214"/>
    <property type="match status" value="1"/>
</dbReference>
<feature type="compositionally biased region" description="Basic residues" evidence="11">
    <location>
        <begin position="121"/>
        <end position="130"/>
    </location>
</feature>
<name>A0A9D5H497_9LILI</name>
<evidence type="ECO:0000256" key="6">
    <source>
        <dbReference type="ARBA" id="ARBA00022824"/>
    </source>
</evidence>
<evidence type="ECO:0000256" key="3">
    <source>
        <dbReference type="ARBA" id="ARBA00011720"/>
    </source>
</evidence>
<comment type="similarity">
    <text evidence="2">Belongs to the TMEM214 family.</text>
</comment>
<dbReference type="PANTHER" id="PTHR13448">
    <property type="entry name" value="TRANSMEMBRANE PROTEIN 214"/>
    <property type="match status" value="1"/>
</dbReference>
<feature type="compositionally biased region" description="Low complexity" evidence="11">
    <location>
        <begin position="80"/>
        <end position="95"/>
    </location>
</feature>
<accession>A0A9D5H497</accession>
<evidence type="ECO:0000313" key="13">
    <source>
        <dbReference type="Proteomes" id="UP001085076"/>
    </source>
</evidence>
<feature type="region of interest" description="Disordered" evidence="11">
    <location>
        <begin position="78"/>
        <end position="133"/>
    </location>
</feature>
<gene>
    <name evidence="12" type="ORF">J5N97_027840</name>
</gene>
<evidence type="ECO:0000256" key="2">
    <source>
        <dbReference type="ARBA" id="ARBA00007984"/>
    </source>
</evidence>
<comment type="subunit">
    <text evidence="3">Constitutively interacts with CASP4; required for the localization of procaspase 4 to the ER.</text>
</comment>
<evidence type="ECO:0000313" key="12">
    <source>
        <dbReference type="EMBL" id="KAJ0962718.1"/>
    </source>
</evidence>
<feature type="region of interest" description="Disordered" evidence="11">
    <location>
        <begin position="13"/>
        <end position="56"/>
    </location>
</feature>
<comment type="subcellular location">
    <subcellularLocation>
        <location evidence="1">Endoplasmic reticulum membrane</location>
        <topology evidence="1">Multi-pass membrane protein</topology>
    </subcellularLocation>
</comment>
<protein>
    <recommendedName>
        <fullName evidence="14">Transmembrane protein</fullName>
    </recommendedName>
</protein>
<evidence type="ECO:0000256" key="5">
    <source>
        <dbReference type="ARBA" id="ARBA00022703"/>
    </source>
</evidence>
<keyword evidence="13" id="KW-1185">Reference proteome</keyword>
<feature type="compositionally biased region" description="Low complexity" evidence="11">
    <location>
        <begin position="14"/>
        <end position="24"/>
    </location>
</feature>
<dbReference type="PANTHER" id="PTHR13448:SF0">
    <property type="entry name" value="TRANSMEMBRANE PROTEIN 214"/>
    <property type="match status" value="1"/>
</dbReference>
<keyword evidence="8" id="KW-0472">Membrane</keyword>
<comment type="function">
    <text evidence="10">Critical mediator, in cooperation with CASP4, of endoplasmic reticulum-stress induced apoptosis. Required or the activation of CASP4 following endoplasmic reticulum stress.</text>
</comment>
<dbReference type="AlphaFoldDB" id="A0A9D5H497"/>
<organism evidence="12 13">
    <name type="scientific">Dioscorea zingiberensis</name>
    <dbReference type="NCBI Taxonomy" id="325984"/>
    <lineage>
        <taxon>Eukaryota</taxon>
        <taxon>Viridiplantae</taxon>
        <taxon>Streptophyta</taxon>
        <taxon>Embryophyta</taxon>
        <taxon>Tracheophyta</taxon>
        <taxon>Spermatophyta</taxon>
        <taxon>Magnoliopsida</taxon>
        <taxon>Liliopsida</taxon>
        <taxon>Dioscoreales</taxon>
        <taxon>Dioscoreaceae</taxon>
        <taxon>Dioscorea</taxon>
    </lineage>
</organism>
<evidence type="ECO:0000256" key="9">
    <source>
        <dbReference type="ARBA" id="ARBA00023180"/>
    </source>
</evidence>
<keyword evidence="9" id="KW-0325">Glycoprotein</keyword>
<keyword evidence="7" id="KW-1133">Transmembrane helix</keyword>
<evidence type="ECO:0000256" key="10">
    <source>
        <dbReference type="ARBA" id="ARBA00024938"/>
    </source>
</evidence>
<dbReference type="OrthoDB" id="10022292at2759"/>
<comment type="caution">
    <text evidence="12">The sequence shown here is derived from an EMBL/GenBank/DDBJ whole genome shotgun (WGS) entry which is preliminary data.</text>
</comment>
<keyword evidence="4" id="KW-0812">Transmembrane</keyword>
<evidence type="ECO:0000256" key="11">
    <source>
        <dbReference type="SAM" id="MobiDB-lite"/>
    </source>
</evidence>
<keyword evidence="6" id="KW-0256">Endoplasmic reticulum</keyword>
<dbReference type="GO" id="GO:0005794">
    <property type="term" value="C:Golgi apparatus"/>
    <property type="evidence" value="ECO:0007669"/>
    <property type="project" value="TreeGrafter"/>
</dbReference>
<evidence type="ECO:0000256" key="1">
    <source>
        <dbReference type="ARBA" id="ARBA00004477"/>
    </source>
</evidence>
<keyword evidence="5" id="KW-0053">Apoptosis</keyword>
<dbReference type="GO" id="GO:0005789">
    <property type="term" value="C:endoplasmic reticulum membrane"/>
    <property type="evidence" value="ECO:0007669"/>
    <property type="project" value="UniProtKB-SubCell"/>
</dbReference>
<evidence type="ECO:0000256" key="7">
    <source>
        <dbReference type="ARBA" id="ARBA00022989"/>
    </source>
</evidence>
<dbReference type="EMBL" id="JAGGNH010000009">
    <property type="protein sequence ID" value="KAJ0962718.1"/>
    <property type="molecule type" value="Genomic_DNA"/>
</dbReference>
<sequence>MDPTADAFIAVAGDSSTSATSSADHGWQKVTYAKRQRRPNPAAPTADQRPNGVASHVFASVERSALERRKAIEAAEEEYAAATARSRPAPVAAAVDSDEEDDHSAGEGGKENGAVEGEKKVKQKKPKKPKVSVAEAASKIDASNLAVFLDDVSASYESQPDIQLMRFADFLGRAFASVSASTFPTKMFKESPVSKIDIPLSHIPDPVYKTSVDWIGQKPIEALSGFVLWCLDNVHADLASQSIPAKGSKKPVPQLPSKAQVAIFAGLAMTLRRKPDVLVTLTPKLRENPKYQGQELLPIIIWSIGQASQGDLVIGMYLWAHYLLPSICGKSSVNPQYRDWVLQLVERILSGTKARSILLNGAVRKGERLVPPSALDLLMRSAFPAPSARVKATDRFNAVYPTLKELALAGSPGTKTTKQASQQLLPYAIKAMQGDNPELIKEATDVFFWCLAQNAECYKQWEKLHLENVNGTVAVLRKLSEEWKEYSAKLSPLDHLKETLKHLKVQNEEALSGSLDASNQASIKEADKYCHLILRRLNHWHSCLKGLVIFTTVAVATTASILEIKSRVSKAQV</sequence>
<evidence type="ECO:0000256" key="4">
    <source>
        <dbReference type="ARBA" id="ARBA00022692"/>
    </source>
</evidence>
<dbReference type="InterPro" id="IPR019308">
    <property type="entry name" value="TMEM214"/>
</dbReference>
<dbReference type="Proteomes" id="UP001085076">
    <property type="component" value="Miscellaneous, Linkage group lg09"/>
</dbReference>
<evidence type="ECO:0000256" key="8">
    <source>
        <dbReference type="ARBA" id="ARBA00023136"/>
    </source>
</evidence>